<reference evidence="4" key="1">
    <citation type="journal article" date="2019" name="Int. J. Syst. Evol. Microbiol.">
        <title>The Global Catalogue of Microorganisms (GCM) 10K type strain sequencing project: providing services to taxonomists for standard genome sequencing and annotation.</title>
        <authorList>
            <consortium name="The Broad Institute Genomics Platform"/>
            <consortium name="The Broad Institute Genome Sequencing Center for Infectious Disease"/>
            <person name="Wu L."/>
            <person name="Ma J."/>
        </authorList>
    </citation>
    <scope>NUCLEOTIDE SEQUENCE [LARGE SCALE GENOMIC DNA]</scope>
    <source>
        <strain evidence="4">CCM 7855</strain>
    </source>
</reference>
<dbReference type="Pfam" id="PF13193">
    <property type="entry name" value="AMP-binding_C"/>
    <property type="match status" value="1"/>
</dbReference>
<comment type="caution">
    <text evidence="3">The sequence shown here is derived from an EMBL/GenBank/DDBJ whole genome shotgun (WGS) entry which is preliminary data.</text>
</comment>
<dbReference type="InterPro" id="IPR042099">
    <property type="entry name" value="ANL_N_sf"/>
</dbReference>
<proteinExistence type="predicted"/>
<organism evidence="3 4">
    <name type="scientific">Williamsia phyllosphaerae</name>
    <dbReference type="NCBI Taxonomy" id="885042"/>
    <lineage>
        <taxon>Bacteria</taxon>
        <taxon>Bacillati</taxon>
        <taxon>Actinomycetota</taxon>
        <taxon>Actinomycetes</taxon>
        <taxon>Mycobacteriales</taxon>
        <taxon>Nocardiaceae</taxon>
        <taxon>Williamsia</taxon>
    </lineage>
</organism>
<accession>A0ABQ1U6Y5</accession>
<evidence type="ECO:0000313" key="4">
    <source>
        <dbReference type="Proteomes" id="UP000632454"/>
    </source>
</evidence>
<dbReference type="Proteomes" id="UP000632454">
    <property type="component" value="Unassembled WGS sequence"/>
</dbReference>
<dbReference type="Pfam" id="PF00501">
    <property type="entry name" value="AMP-binding"/>
    <property type="match status" value="1"/>
</dbReference>
<dbReference type="GO" id="GO:0016874">
    <property type="term" value="F:ligase activity"/>
    <property type="evidence" value="ECO:0007669"/>
    <property type="project" value="UniProtKB-KW"/>
</dbReference>
<keyword evidence="3" id="KW-0436">Ligase</keyword>
<dbReference type="PANTHER" id="PTHR43767:SF7">
    <property type="entry name" value="MEDIUM_LONG-CHAIN-FATTY-ACID--COA LIGASE FADD8"/>
    <property type="match status" value="1"/>
</dbReference>
<dbReference type="Gene3D" id="3.30.300.30">
    <property type="match status" value="1"/>
</dbReference>
<dbReference type="InterPro" id="IPR025110">
    <property type="entry name" value="AMP-bd_C"/>
</dbReference>
<evidence type="ECO:0000259" key="2">
    <source>
        <dbReference type="Pfam" id="PF13193"/>
    </source>
</evidence>
<evidence type="ECO:0000259" key="1">
    <source>
        <dbReference type="Pfam" id="PF00501"/>
    </source>
</evidence>
<protein>
    <submittedName>
        <fullName evidence="3">O-succinylbenzoate--CoA ligase</fullName>
    </submittedName>
</protein>
<dbReference type="Gene3D" id="3.40.50.12780">
    <property type="entry name" value="N-terminal domain of ligase-like"/>
    <property type="match status" value="1"/>
</dbReference>
<dbReference type="InterPro" id="IPR050237">
    <property type="entry name" value="ATP-dep_AMP-bd_enzyme"/>
</dbReference>
<name>A0ABQ1U6Y5_9NOCA</name>
<gene>
    <name evidence="3" type="ORF">GCM10007298_04090</name>
</gene>
<evidence type="ECO:0000313" key="3">
    <source>
        <dbReference type="EMBL" id="GGF11278.1"/>
    </source>
</evidence>
<dbReference type="InterPro" id="IPR020845">
    <property type="entry name" value="AMP-binding_CS"/>
</dbReference>
<sequence>MAVIDFFDKGWASVPSAIAYRTADEAWTYDAAGRMSCRIAHGLRAAGIARQTPVAVLSPNAPLAWICVLGIWRSGAAWVPLNPGSPATDNAALIDRFDVELVFFDPSLATAMAAIADACPQIQAVALAAGTDTITLDEWLGDAPETSPDLDYDMDDVVALMPTGGTTGLPKGVMNTHRSLSVMVVHQMLAMSYDEGEAIVNLVAAPMTHTAGLLTLQTTARGGTVAIIPRATPDLVLNAIAAFGVTDLFLPPTVVYRLLEVLDRCDVDTSSLKYLLYGAAPMSVEKLRIGVQRLGSVFLQLYGQVEAPAAIAFLRPSEHIVNGELAGDDRLSSCGRPYPLVSVRVVNPDTDTPAAVGVTGEICVRGDLVMKGYYKDPQRTADTIRDGWLHTGDMGHLDDHGYLHLTDRKKDLIISGGFNVYPNEVEQVIWSHPAVQDCAVVGAPDDDWGERVTAVVELNPEQTVDAHELIALCREQLGGVRTPKEVIFVDSLPRSVNGKVLKKDIRAQFWADAGRLI</sequence>
<dbReference type="RefSeq" id="WP_188486453.1">
    <property type="nucleotide sequence ID" value="NZ_BMCS01000001.1"/>
</dbReference>
<feature type="domain" description="AMP-binding enzyme C-terminal" evidence="2">
    <location>
        <begin position="424"/>
        <end position="499"/>
    </location>
</feature>
<keyword evidence="4" id="KW-1185">Reference proteome</keyword>
<feature type="domain" description="AMP-dependent synthetase/ligase" evidence="1">
    <location>
        <begin position="11"/>
        <end position="374"/>
    </location>
</feature>
<dbReference type="SUPFAM" id="SSF56801">
    <property type="entry name" value="Acetyl-CoA synthetase-like"/>
    <property type="match status" value="1"/>
</dbReference>
<dbReference type="InterPro" id="IPR045851">
    <property type="entry name" value="AMP-bd_C_sf"/>
</dbReference>
<dbReference type="PANTHER" id="PTHR43767">
    <property type="entry name" value="LONG-CHAIN-FATTY-ACID--COA LIGASE"/>
    <property type="match status" value="1"/>
</dbReference>
<dbReference type="EMBL" id="BMCS01000001">
    <property type="protein sequence ID" value="GGF11278.1"/>
    <property type="molecule type" value="Genomic_DNA"/>
</dbReference>
<dbReference type="InterPro" id="IPR000873">
    <property type="entry name" value="AMP-dep_synth/lig_dom"/>
</dbReference>
<dbReference type="PROSITE" id="PS00455">
    <property type="entry name" value="AMP_BINDING"/>
    <property type="match status" value="1"/>
</dbReference>